<gene>
    <name evidence="2" type="ORF">RDI58_029824</name>
</gene>
<feature type="transmembrane region" description="Helical" evidence="1">
    <location>
        <begin position="7"/>
        <end position="27"/>
    </location>
</feature>
<name>A0AAN8SU62_SOLBU</name>
<evidence type="ECO:0000313" key="2">
    <source>
        <dbReference type="EMBL" id="KAK6774585.1"/>
    </source>
</evidence>
<dbReference type="AlphaFoldDB" id="A0AAN8SU62"/>
<protein>
    <submittedName>
        <fullName evidence="2">Uncharacterized protein</fullName>
    </submittedName>
</protein>
<evidence type="ECO:0000256" key="1">
    <source>
        <dbReference type="SAM" id="Phobius"/>
    </source>
</evidence>
<dbReference type="EMBL" id="JBANQN010000012">
    <property type="protein sequence ID" value="KAK6774585.1"/>
    <property type="molecule type" value="Genomic_DNA"/>
</dbReference>
<proteinExistence type="predicted"/>
<keyword evidence="1" id="KW-0812">Transmembrane</keyword>
<accession>A0AAN8SU62</accession>
<keyword evidence="3" id="KW-1185">Reference proteome</keyword>
<comment type="caution">
    <text evidence="2">The sequence shown here is derived from an EMBL/GenBank/DDBJ whole genome shotgun (WGS) entry which is preliminary data.</text>
</comment>
<keyword evidence="1" id="KW-1133">Transmembrane helix</keyword>
<dbReference type="Proteomes" id="UP001371456">
    <property type="component" value="Unassembled WGS sequence"/>
</dbReference>
<reference evidence="2 3" key="1">
    <citation type="submission" date="2024-02" db="EMBL/GenBank/DDBJ databases">
        <title>de novo genome assembly of Solanum bulbocastanum strain 11H21.</title>
        <authorList>
            <person name="Hosaka A.J."/>
        </authorList>
    </citation>
    <scope>NUCLEOTIDE SEQUENCE [LARGE SCALE GENOMIC DNA]</scope>
    <source>
        <tissue evidence="2">Young leaves</tissue>
    </source>
</reference>
<keyword evidence="1" id="KW-0472">Membrane</keyword>
<organism evidence="2 3">
    <name type="scientific">Solanum bulbocastanum</name>
    <name type="common">Wild potato</name>
    <dbReference type="NCBI Taxonomy" id="147425"/>
    <lineage>
        <taxon>Eukaryota</taxon>
        <taxon>Viridiplantae</taxon>
        <taxon>Streptophyta</taxon>
        <taxon>Embryophyta</taxon>
        <taxon>Tracheophyta</taxon>
        <taxon>Spermatophyta</taxon>
        <taxon>Magnoliopsida</taxon>
        <taxon>eudicotyledons</taxon>
        <taxon>Gunneridae</taxon>
        <taxon>Pentapetalae</taxon>
        <taxon>asterids</taxon>
        <taxon>lamiids</taxon>
        <taxon>Solanales</taxon>
        <taxon>Solanaceae</taxon>
        <taxon>Solanoideae</taxon>
        <taxon>Solaneae</taxon>
        <taxon>Solanum</taxon>
    </lineage>
</organism>
<evidence type="ECO:0000313" key="3">
    <source>
        <dbReference type="Proteomes" id="UP001371456"/>
    </source>
</evidence>
<sequence>MATKNSLYFLIFFLIIALNFINTLATYHNSDGNNTAKWLHIWPFVPPPPPQPPSSIGHFPKFPFTRSSIFPRPRFLPPYSPINKKSLDDISMVNSQNVLKKKSCASIVERCIICIRRRCFFSYDCCEVVSEFGHEGCNKFYEYALVKNQCAISPLAAPPPST</sequence>